<dbReference type="Gene3D" id="3.90.550.10">
    <property type="entry name" value="Spore Coat Polysaccharide Biosynthesis Protein SpsA, Chain A"/>
    <property type="match status" value="1"/>
</dbReference>
<dbReference type="AlphaFoldDB" id="A0A382HJP8"/>
<evidence type="ECO:0000259" key="1">
    <source>
        <dbReference type="Pfam" id="PF00535"/>
    </source>
</evidence>
<dbReference type="CDD" id="cd06433">
    <property type="entry name" value="GT_2_WfgS_like"/>
    <property type="match status" value="1"/>
</dbReference>
<dbReference type="InterPro" id="IPR029044">
    <property type="entry name" value="Nucleotide-diphossugar_trans"/>
</dbReference>
<protein>
    <recommendedName>
        <fullName evidence="1">Glycosyltransferase 2-like domain-containing protein</fullName>
    </recommendedName>
</protein>
<proteinExistence type="predicted"/>
<evidence type="ECO:0000313" key="2">
    <source>
        <dbReference type="EMBL" id="SVB87409.1"/>
    </source>
</evidence>
<reference evidence="2" key="1">
    <citation type="submission" date="2018-05" db="EMBL/GenBank/DDBJ databases">
        <authorList>
            <person name="Lanie J.A."/>
            <person name="Ng W.-L."/>
            <person name="Kazmierczak K.M."/>
            <person name="Andrzejewski T.M."/>
            <person name="Davidsen T.M."/>
            <person name="Wayne K.J."/>
            <person name="Tettelin H."/>
            <person name="Glass J.I."/>
            <person name="Rusch D."/>
            <person name="Podicherti R."/>
            <person name="Tsui H.-C.T."/>
            <person name="Winkler M.E."/>
        </authorList>
    </citation>
    <scope>NUCLEOTIDE SEQUENCE</scope>
</reference>
<accession>A0A382HJP8</accession>
<dbReference type="Pfam" id="PF00535">
    <property type="entry name" value="Glycos_transf_2"/>
    <property type="match status" value="1"/>
</dbReference>
<feature type="domain" description="Glycosyltransferase 2-like" evidence="1">
    <location>
        <begin position="10"/>
        <end position="153"/>
    </location>
</feature>
<name>A0A382HJP8_9ZZZZ</name>
<dbReference type="EMBL" id="UINC01061629">
    <property type="protein sequence ID" value="SVB87409.1"/>
    <property type="molecule type" value="Genomic_DNA"/>
</dbReference>
<dbReference type="GO" id="GO:0016758">
    <property type="term" value="F:hexosyltransferase activity"/>
    <property type="evidence" value="ECO:0007669"/>
    <property type="project" value="UniProtKB-ARBA"/>
</dbReference>
<dbReference type="PANTHER" id="PTHR22916:SF3">
    <property type="entry name" value="UDP-GLCNAC:BETAGAL BETA-1,3-N-ACETYLGLUCOSAMINYLTRANSFERASE-LIKE PROTEIN 1"/>
    <property type="match status" value="1"/>
</dbReference>
<organism evidence="2">
    <name type="scientific">marine metagenome</name>
    <dbReference type="NCBI Taxonomy" id="408172"/>
    <lineage>
        <taxon>unclassified sequences</taxon>
        <taxon>metagenomes</taxon>
        <taxon>ecological metagenomes</taxon>
    </lineage>
</organism>
<gene>
    <name evidence="2" type="ORF">METZ01_LOCUS240263</name>
</gene>
<sequence length="266" mass="30494">MKKKGNSKVSIITVSYNNIDTIEDTVQSVLSQTYQNLEYIVIDACSNDGTKDILEKYKKSIDHVIIENDKGMYDGLNKGIKASTGDIIGILHSDDVYKDSLVIEKIIDTFKTNTNSDICLSDIAFFNGKPEDPKVLRKMSAKSFHPWQLKFGWMPPHPGMFVKKNLFEKIGFYSLSFKIAADYEFSLRVFLNEEVKYHKANFCSVLMREGGASTKDYKSNLLISKEMRLACDMNNIYTNDLFLFSRLPIKLIFKIIDQAFFSLNKY</sequence>
<dbReference type="SUPFAM" id="SSF53448">
    <property type="entry name" value="Nucleotide-diphospho-sugar transferases"/>
    <property type="match status" value="1"/>
</dbReference>
<dbReference type="InterPro" id="IPR001173">
    <property type="entry name" value="Glyco_trans_2-like"/>
</dbReference>
<dbReference type="PANTHER" id="PTHR22916">
    <property type="entry name" value="GLYCOSYLTRANSFERASE"/>
    <property type="match status" value="1"/>
</dbReference>